<keyword evidence="1" id="KW-0472">Membrane</keyword>
<protein>
    <submittedName>
        <fullName evidence="2">Uncharacterized protein</fullName>
    </submittedName>
</protein>
<feature type="transmembrane region" description="Helical" evidence="1">
    <location>
        <begin position="89"/>
        <end position="112"/>
    </location>
</feature>
<sequence length="144" mass="14696">MRLVPFLLWAALTALTTRLLGWWSVPLVAALMVVASALVEPRLAARVRGSAALGAGLAAALAWAALIAWDAMGPGFGAVRGILARLFALPWPAVLVVTLALPAALAWCAAAVTEGALALWRPAGDAPASRAALALDEPRSATLG</sequence>
<keyword evidence="1" id="KW-1133">Transmembrane helix</keyword>
<organism evidence="2 3">
    <name type="scientific">Roseisolibacter agri</name>
    <dbReference type="NCBI Taxonomy" id="2014610"/>
    <lineage>
        <taxon>Bacteria</taxon>
        <taxon>Pseudomonadati</taxon>
        <taxon>Gemmatimonadota</taxon>
        <taxon>Gemmatimonadia</taxon>
        <taxon>Gemmatimonadales</taxon>
        <taxon>Gemmatimonadaceae</taxon>
        <taxon>Roseisolibacter</taxon>
    </lineage>
</organism>
<keyword evidence="3" id="KW-1185">Reference proteome</keyword>
<evidence type="ECO:0000313" key="3">
    <source>
        <dbReference type="Proteomes" id="UP001161325"/>
    </source>
</evidence>
<evidence type="ECO:0000313" key="2">
    <source>
        <dbReference type="EMBL" id="GLC26253.1"/>
    </source>
</evidence>
<proteinExistence type="predicted"/>
<dbReference type="EMBL" id="BRXS01000004">
    <property type="protein sequence ID" value="GLC26253.1"/>
    <property type="molecule type" value="Genomic_DNA"/>
</dbReference>
<comment type="caution">
    <text evidence="2">The sequence shown here is derived from an EMBL/GenBank/DDBJ whole genome shotgun (WGS) entry which is preliminary data.</text>
</comment>
<feature type="transmembrane region" description="Helical" evidence="1">
    <location>
        <begin position="20"/>
        <end position="39"/>
    </location>
</feature>
<feature type="transmembrane region" description="Helical" evidence="1">
    <location>
        <begin position="51"/>
        <end position="69"/>
    </location>
</feature>
<gene>
    <name evidence="2" type="ORF">rosag_27660</name>
</gene>
<reference evidence="2" key="1">
    <citation type="submission" date="2022-08" db="EMBL/GenBank/DDBJ databases">
        <title>Draft genome sequencing of Roseisolibacter agri AW1220.</title>
        <authorList>
            <person name="Tobiishi Y."/>
            <person name="Tonouchi A."/>
        </authorList>
    </citation>
    <scope>NUCLEOTIDE SEQUENCE</scope>
    <source>
        <strain evidence="2">AW1220</strain>
    </source>
</reference>
<dbReference type="AlphaFoldDB" id="A0AA37QGA2"/>
<name>A0AA37QGA2_9BACT</name>
<evidence type="ECO:0000256" key="1">
    <source>
        <dbReference type="SAM" id="Phobius"/>
    </source>
</evidence>
<dbReference type="Proteomes" id="UP001161325">
    <property type="component" value="Unassembled WGS sequence"/>
</dbReference>
<keyword evidence="1" id="KW-0812">Transmembrane</keyword>
<dbReference type="RefSeq" id="WP_284350711.1">
    <property type="nucleotide sequence ID" value="NZ_BRXS01000004.1"/>
</dbReference>
<accession>A0AA37QGA2</accession>